<feature type="binding site" evidence="7">
    <location>
        <position position="488"/>
    </location>
    <ligand>
        <name>meso-2,6-diaminopimelate</name>
        <dbReference type="ChEBI" id="CHEBI:57791"/>
    </ligand>
</feature>
<evidence type="ECO:0000256" key="3">
    <source>
        <dbReference type="ARBA" id="ARBA00022960"/>
    </source>
</evidence>
<dbReference type="Pfam" id="PF01225">
    <property type="entry name" value="Mur_ligase"/>
    <property type="match status" value="1"/>
</dbReference>
<dbReference type="GO" id="GO:0008765">
    <property type="term" value="F:UDP-N-acetylmuramoylalanyl-D-glutamate-2,6-diaminopimelate ligase activity"/>
    <property type="evidence" value="ECO:0007669"/>
    <property type="project" value="UniProtKB-UniRule"/>
</dbReference>
<dbReference type="PANTHER" id="PTHR23135:SF4">
    <property type="entry name" value="UDP-N-ACETYLMURAMOYL-L-ALANYL-D-GLUTAMATE--2,6-DIAMINOPIMELATE LIGASE MURE HOMOLOG, CHLOROPLASTIC"/>
    <property type="match status" value="1"/>
</dbReference>
<dbReference type="Pfam" id="PF02875">
    <property type="entry name" value="Mur_ligase_C"/>
    <property type="match status" value="1"/>
</dbReference>
<feature type="domain" description="Mur ligase N-terminal catalytic" evidence="9">
    <location>
        <begin position="26"/>
        <end position="73"/>
    </location>
</feature>
<feature type="modified residue" description="N6-carboxylysine" evidence="7">
    <location>
        <position position="227"/>
    </location>
</feature>
<dbReference type="GO" id="GO:0005524">
    <property type="term" value="F:ATP binding"/>
    <property type="evidence" value="ECO:0007669"/>
    <property type="project" value="UniProtKB-UniRule"/>
</dbReference>
<dbReference type="GO" id="GO:0071555">
    <property type="term" value="P:cell wall organization"/>
    <property type="evidence" value="ECO:0007669"/>
    <property type="project" value="UniProtKB-KW"/>
</dbReference>
<feature type="binding site" evidence="7">
    <location>
        <begin position="160"/>
        <end position="161"/>
    </location>
    <ligand>
        <name>UDP-N-acetyl-alpha-D-muramoyl-L-alanyl-D-glutamate</name>
        <dbReference type="ChEBI" id="CHEBI:83900"/>
    </ligand>
</feature>
<evidence type="ECO:0000256" key="4">
    <source>
        <dbReference type="ARBA" id="ARBA00022984"/>
    </source>
</evidence>
<dbReference type="GO" id="GO:0051301">
    <property type="term" value="P:cell division"/>
    <property type="evidence" value="ECO:0007669"/>
    <property type="project" value="UniProtKB-KW"/>
</dbReference>
<comment type="similarity">
    <text evidence="1 7">Belongs to the MurCDEF family. MurE subfamily.</text>
</comment>
<dbReference type="Pfam" id="PF08245">
    <property type="entry name" value="Mur_ligase_M"/>
    <property type="match status" value="1"/>
</dbReference>
<gene>
    <name evidence="7" type="primary">murE</name>
    <name evidence="12" type="ORF">SAMN05421760_11460</name>
</gene>
<keyword evidence="7" id="KW-0963">Cytoplasm</keyword>
<dbReference type="InterPro" id="IPR013221">
    <property type="entry name" value="Mur_ligase_cen"/>
</dbReference>
<feature type="binding site" evidence="7">
    <location>
        <position position="193"/>
    </location>
    <ligand>
        <name>UDP-N-acetyl-alpha-D-muramoyl-L-alanyl-D-glutamate</name>
        <dbReference type="ChEBI" id="CHEBI:83900"/>
    </ligand>
</feature>
<proteinExistence type="inferred from homology"/>
<dbReference type="GO" id="GO:0009252">
    <property type="term" value="P:peptidoglycan biosynthetic process"/>
    <property type="evidence" value="ECO:0007669"/>
    <property type="project" value="UniProtKB-UniRule"/>
</dbReference>
<comment type="pathway">
    <text evidence="7 8">Cell wall biogenesis; peptidoglycan biosynthesis.</text>
</comment>
<dbReference type="InterPro" id="IPR035911">
    <property type="entry name" value="MurE/MurF_N"/>
</dbReference>
<evidence type="ECO:0000256" key="7">
    <source>
        <dbReference type="HAMAP-Rule" id="MF_00208"/>
    </source>
</evidence>
<comment type="function">
    <text evidence="7">Catalyzes the addition of meso-diaminopimelic acid to the nucleotide precursor UDP-N-acetylmuramoyl-L-alanyl-D-glutamate (UMAG) in the biosynthesis of bacterial cell-wall peptidoglycan.</text>
</comment>
<comment type="caution">
    <text evidence="7">Lacks conserved residue(s) required for the propagation of feature annotation.</text>
</comment>
<dbReference type="GO" id="GO:0005737">
    <property type="term" value="C:cytoplasm"/>
    <property type="evidence" value="ECO:0007669"/>
    <property type="project" value="UniProtKB-SubCell"/>
</dbReference>
<keyword evidence="7" id="KW-0460">Magnesium</keyword>
<keyword evidence="7" id="KW-0547">Nucleotide-binding</keyword>
<feature type="domain" description="Mur ligase central" evidence="11">
    <location>
        <begin position="116"/>
        <end position="341"/>
    </location>
</feature>
<feature type="binding site" evidence="7">
    <location>
        <position position="492"/>
    </location>
    <ligand>
        <name>meso-2,6-diaminopimelate</name>
        <dbReference type="ChEBI" id="CHEBI:57791"/>
    </ligand>
</feature>
<evidence type="ECO:0000259" key="10">
    <source>
        <dbReference type="Pfam" id="PF02875"/>
    </source>
</evidence>
<dbReference type="NCBIfam" id="TIGR01085">
    <property type="entry name" value="murE"/>
    <property type="match status" value="1"/>
</dbReference>
<evidence type="ECO:0000313" key="13">
    <source>
        <dbReference type="Proteomes" id="UP000185999"/>
    </source>
</evidence>
<feature type="binding site" evidence="7">
    <location>
        <position position="33"/>
    </location>
    <ligand>
        <name>UDP-N-acetyl-alpha-D-muramoyl-L-alanyl-D-glutamate</name>
        <dbReference type="ChEBI" id="CHEBI:83900"/>
    </ligand>
</feature>
<dbReference type="Gene3D" id="3.40.1190.10">
    <property type="entry name" value="Mur-like, catalytic domain"/>
    <property type="match status" value="1"/>
</dbReference>
<dbReference type="SUPFAM" id="SSF63418">
    <property type="entry name" value="MurE/MurF N-terminal domain"/>
    <property type="match status" value="1"/>
</dbReference>
<comment type="catalytic activity">
    <reaction evidence="7">
        <text>UDP-N-acetyl-alpha-D-muramoyl-L-alanyl-D-glutamate + meso-2,6-diaminopimelate + ATP = UDP-N-acetyl-alpha-D-muramoyl-L-alanyl-gamma-D-glutamyl-meso-2,6-diaminopimelate + ADP + phosphate + H(+)</text>
        <dbReference type="Rhea" id="RHEA:23676"/>
        <dbReference type="ChEBI" id="CHEBI:15378"/>
        <dbReference type="ChEBI" id="CHEBI:30616"/>
        <dbReference type="ChEBI" id="CHEBI:43474"/>
        <dbReference type="ChEBI" id="CHEBI:57791"/>
        <dbReference type="ChEBI" id="CHEBI:83900"/>
        <dbReference type="ChEBI" id="CHEBI:83905"/>
        <dbReference type="ChEBI" id="CHEBI:456216"/>
        <dbReference type="EC" id="6.3.2.13"/>
    </reaction>
</comment>
<dbReference type="GO" id="GO:0008360">
    <property type="term" value="P:regulation of cell shape"/>
    <property type="evidence" value="ECO:0007669"/>
    <property type="project" value="UniProtKB-KW"/>
</dbReference>
<sequence>MIKFMPTTLQALSIVAPDHAAANCKVMGLSSDSRHVQPGDLFVARDGITHRGVDFIEQAVDAGAIAAVVEAWTTSQDDLSCFGIPVIRIENLADKAGVFAAAMLGQPSTKMTLIGVTGTNGKTSCAHYIAQALTALGTKTALIGTVGNGFPDALNTATHTTPDAITVQRLLSDFYAQGAQAVVMEVSSHALDQGRVSGVQFDVVALTNLSRDHLDYHGSMDAYAEAKSLLFTTKNVAIGVVHKKRNIVLNADDDFGRQLARQLTAGNVPFCLFSSDLNNTQLTNTELNSGVLKQADVAVNQCVLSRLGVQLSLTIPGGRVRFEAPVVGDFNVSNLLLTVSVLSQLDLSAAQIEMAMAQVSAVPGRMECLTCAGRPAVVIDYAHTPDALEKALLAARKHCSQQLWIVFGCGGDRDTGKRAEMAAIAEQFADRVVVTSDNPRTESPDAIIEMIMRGFNRPGQVVTLADRYEAINMAMQQASAEDLVLVAGKGHEDYQEIMGVKYPFSDKVVVESLLGDVDA</sequence>
<comment type="cofactor">
    <cofactor evidence="7">
        <name>Mg(2+)</name>
        <dbReference type="ChEBI" id="CHEBI:18420"/>
    </cofactor>
</comment>
<feature type="binding site" evidence="7">
    <location>
        <begin position="437"/>
        <end position="440"/>
    </location>
    <ligand>
        <name>meso-2,6-diaminopimelate</name>
        <dbReference type="ChEBI" id="CHEBI:57791"/>
    </ligand>
</feature>
<feature type="domain" description="Mur ligase C-terminal" evidence="10">
    <location>
        <begin position="364"/>
        <end position="490"/>
    </location>
</feature>
<keyword evidence="3 7" id="KW-0133">Cell shape</keyword>
<evidence type="ECO:0000256" key="8">
    <source>
        <dbReference type="RuleBase" id="RU004135"/>
    </source>
</evidence>
<feature type="binding site" evidence="7">
    <location>
        <position position="187"/>
    </location>
    <ligand>
        <name>UDP-N-acetyl-alpha-D-muramoyl-L-alanyl-D-glutamate</name>
        <dbReference type="ChEBI" id="CHEBI:83900"/>
    </ligand>
</feature>
<evidence type="ECO:0000256" key="1">
    <source>
        <dbReference type="ARBA" id="ARBA00005898"/>
    </source>
</evidence>
<evidence type="ECO:0000259" key="9">
    <source>
        <dbReference type="Pfam" id="PF01225"/>
    </source>
</evidence>
<dbReference type="SUPFAM" id="SSF53623">
    <property type="entry name" value="MurD-like peptide ligases, catalytic domain"/>
    <property type="match status" value="1"/>
</dbReference>
<dbReference type="EMBL" id="FTOE01000014">
    <property type="protein sequence ID" value="SIT09433.1"/>
    <property type="molecule type" value="Genomic_DNA"/>
</dbReference>
<keyword evidence="6 7" id="KW-0961">Cell wall biogenesis/degradation</keyword>
<keyword evidence="7" id="KW-0067">ATP-binding</keyword>
<comment type="subcellular location">
    <subcellularLocation>
        <location evidence="7 8">Cytoplasm</location>
    </subcellularLocation>
</comment>
<dbReference type="InterPro" id="IPR000713">
    <property type="entry name" value="Mur_ligase_N"/>
</dbReference>
<dbReference type="SUPFAM" id="SSF53244">
    <property type="entry name" value="MurD-like peptide ligases, peptide-binding domain"/>
    <property type="match status" value="1"/>
</dbReference>
<dbReference type="NCBIfam" id="NF001126">
    <property type="entry name" value="PRK00139.1-4"/>
    <property type="match status" value="1"/>
</dbReference>
<dbReference type="EC" id="6.3.2.13" evidence="7"/>
<reference evidence="13" key="1">
    <citation type="submission" date="2017-01" db="EMBL/GenBank/DDBJ databases">
        <authorList>
            <person name="Varghese N."/>
            <person name="Submissions S."/>
        </authorList>
    </citation>
    <scope>NUCLEOTIDE SEQUENCE [LARGE SCALE GENOMIC DNA]</scope>
    <source>
        <strain evidence="13">DSM 22306</strain>
    </source>
</reference>
<feature type="binding site" evidence="7">
    <location>
        <begin position="118"/>
        <end position="124"/>
    </location>
    <ligand>
        <name>ATP</name>
        <dbReference type="ChEBI" id="CHEBI:30616"/>
    </ligand>
</feature>
<dbReference type="HAMAP" id="MF_00208">
    <property type="entry name" value="MurE"/>
    <property type="match status" value="1"/>
</dbReference>
<keyword evidence="13" id="KW-1185">Reference proteome</keyword>
<evidence type="ECO:0000256" key="2">
    <source>
        <dbReference type="ARBA" id="ARBA00022618"/>
    </source>
</evidence>
<dbReference type="GO" id="GO:0000287">
    <property type="term" value="F:magnesium ion binding"/>
    <property type="evidence" value="ECO:0007669"/>
    <property type="project" value="UniProtKB-UniRule"/>
</dbReference>
<dbReference type="UniPathway" id="UPA00219"/>
<feature type="short sequence motif" description="Meso-diaminopimelate recognition motif" evidence="7">
    <location>
        <begin position="437"/>
        <end position="440"/>
    </location>
</feature>
<dbReference type="InterPro" id="IPR036565">
    <property type="entry name" value="Mur-like_cat_sf"/>
</dbReference>
<feature type="binding site" evidence="7">
    <location>
        <position position="195"/>
    </location>
    <ligand>
        <name>UDP-N-acetyl-alpha-D-muramoyl-L-alanyl-D-glutamate</name>
        <dbReference type="ChEBI" id="CHEBI:83900"/>
    </ligand>
</feature>
<dbReference type="InterPro" id="IPR036615">
    <property type="entry name" value="Mur_ligase_C_dom_sf"/>
</dbReference>
<evidence type="ECO:0000259" key="11">
    <source>
        <dbReference type="Pfam" id="PF08245"/>
    </source>
</evidence>
<dbReference type="Gene3D" id="3.40.1390.10">
    <property type="entry name" value="MurE/MurF, N-terminal domain"/>
    <property type="match status" value="1"/>
</dbReference>
<evidence type="ECO:0000256" key="5">
    <source>
        <dbReference type="ARBA" id="ARBA00023306"/>
    </source>
</evidence>
<keyword evidence="2 7" id="KW-0132">Cell division</keyword>
<keyword evidence="7 12" id="KW-0436">Ligase</keyword>
<feature type="binding site" evidence="7">
    <location>
        <position position="413"/>
    </location>
    <ligand>
        <name>meso-2,6-diaminopimelate</name>
        <dbReference type="ChEBI" id="CHEBI:57791"/>
    </ligand>
</feature>
<dbReference type="AlphaFoldDB" id="A0A1N7PFM0"/>
<name>A0A1N7PFM0_9GAMM</name>
<dbReference type="Proteomes" id="UP000185999">
    <property type="component" value="Unassembled WGS sequence"/>
</dbReference>
<dbReference type="Gene3D" id="3.90.190.20">
    <property type="entry name" value="Mur ligase, C-terminal domain"/>
    <property type="match status" value="1"/>
</dbReference>
<dbReference type="InterPro" id="IPR005761">
    <property type="entry name" value="UDP-N-AcMur-Glu-dNH2Pim_ligase"/>
</dbReference>
<evidence type="ECO:0000313" key="12">
    <source>
        <dbReference type="EMBL" id="SIT09433.1"/>
    </source>
</evidence>
<protein>
    <recommendedName>
        <fullName evidence="7">UDP-N-acetylmuramoyl-L-alanyl-D-glutamate--2,6-diaminopimelate ligase</fullName>
        <ecNumber evidence="7">6.3.2.13</ecNumber>
    </recommendedName>
    <alternativeName>
        <fullName evidence="7">Meso-A2pm-adding enzyme</fullName>
    </alternativeName>
    <alternativeName>
        <fullName evidence="7">Meso-diaminopimelate-adding enzyme</fullName>
    </alternativeName>
    <alternativeName>
        <fullName evidence="7">UDP-MurNAc-L-Ala-D-Glu:meso-diaminopimelate ligase</fullName>
    </alternativeName>
    <alternativeName>
        <fullName evidence="7">UDP-MurNAc-tripeptide synthetase</fullName>
    </alternativeName>
    <alternativeName>
        <fullName evidence="7">UDP-N-acetylmuramyl-tripeptide synthetase</fullName>
    </alternativeName>
</protein>
<keyword evidence="4 7" id="KW-0573">Peptidoglycan synthesis</keyword>
<dbReference type="PANTHER" id="PTHR23135">
    <property type="entry name" value="MUR LIGASE FAMILY MEMBER"/>
    <property type="match status" value="1"/>
</dbReference>
<keyword evidence="5 7" id="KW-0131">Cell cycle</keyword>
<dbReference type="InterPro" id="IPR004101">
    <property type="entry name" value="Mur_ligase_C"/>
</dbReference>
<accession>A0A1N7PFM0</accession>
<dbReference type="RefSeq" id="WP_238377050.1">
    <property type="nucleotide sequence ID" value="NZ_FTOE01000014.1"/>
</dbReference>
<comment type="PTM">
    <text evidence="7">Carboxylation is probably crucial for Mg(2+) binding and, consequently, for the gamma-phosphate positioning of ATP.</text>
</comment>
<dbReference type="STRING" id="619304.SAMN05421760_11460"/>
<evidence type="ECO:0000256" key="6">
    <source>
        <dbReference type="ARBA" id="ARBA00023316"/>
    </source>
</evidence>
<organism evidence="12 13">
    <name type="scientific">Neptunomonas antarctica</name>
    <dbReference type="NCBI Taxonomy" id="619304"/>
    <lineage>
        <taxon>Bacteria</taxon>
        <taxon>Pseudomonadati</taxon>
        <taxon>Pseudomonadota</taxon>
        <taxon>Gammaproteobacteria</taxon>
        <taxon>Oceanospirillales</taxon>
        <taxon>Oceanospirillaceae</taxon>
        <taxon>Neptunomonas</taxon>
    </lineage>
</organism>